<evidence type="ECO:0000256" key="1">
    <source>
        <dbReference type="SAM" id="MobiDB-lite"/>
    </source>
</evidence>
<comment type="caution">
    <text evidence="2">The sequence shown here is derived from an EMBL/GenBank/DDBJ whole genome shotgun (WGS) entry which is preliminary data.</text>
</comment>
<feature type="region of interest" description="Disordered" evidence="1">
    <location>
        <begin position="333"/>
        <end position="354"/>
    </location>
</feature>
<dbReference type="InterPro" id="IPR052886">
    <property type="entry name" value="LCS_TC/CRSF"/>
</dbReference>
<dbReference type="OrthoDB" id="562884at2759"/>
<proteinExistence type="predicted"/>
<evidence type="ECO:0000313" key="2">
    <source>
        <dbReference type="EMBL" id="GLC52566.1"/>
    </source>
</evidence>
<organism evidence="2 3">
    <name type="scientific">Pleodorina starrii</name>
    <dbReference type="NCBI Taxonomy" id="330485"/>
    <lineage>
        <taxon>Eukaryota</taxon>
        <taxon>Viridiplantae</taxon>
        <taxon>Chlorophyta</taxon>
        <taxon>core chlorophytes</taxon>
        <taxon>Chlorophyceae</taxon>
        <taxon>CS clade</taxon>
        <taxon>Chlamydomonadales</taxon>
        <taxon>Volvocaceae</taxon>
        <taxon>Pleodorina</taxon>
    </lineage>
</organism>
<reference evidence="2 3" key="1">
    <citation type="journal article" date="2023" name="Commun. Biol.">
        <title>Reorganization of the ancestral sex-determining regions during the evolution of trioecy in Pleodorina starrii.</title>
        <authorList>
            <person name="Takahashi K."/>
            <person name="Suzuki S."/>
            <person name="Kawai-Toyooka H."/>
            <person name="Yamamoto K."/>
            <person name="Hamaji T."/>
            <person name="Ootsuki R."/>
            <person name="Yamaguchi H."/>
            <person name="Kawachi M."/>
            <person name="Higashiyama T."/>
            <person name="Nozaki H."/>
        </authorList>
    </citation>
    <scope>NUCLEOTIDE SEQUENCE [LARGE SCALE GENOMIC DNA]</scope>
    <source>
        <strain evidence="2 3">NIES-4479</strain>
    </source>
</reference>
<keyword evidence="3" id="KW-1185">Reference proteome</keyword>
<dbReference type="PANTHER" id="PTHR23261:SF77">
    <property type="entry name" value="GROUND-LIKE DOMAIN-CONTAINING PROTEIN"/>
    <property type="match status" value="1"/>
</dbReference>
<gene>
    <name evidence="2" type="primary">PLEST003396</name>
    <name evidence="2" type="ORF">PLESTB_000643800</name>
</gene>
<dbReference type="Proteomes" id="UP001165080">
    <property type="component" value="Unassembled WGS sequence"/>
</dbReference>
<dbReference type="PANTHER" id="PTHR23261">
    <property type="entry name" value="GROUNDHOG-RELATED"/>
    <property type="match status" value="1"/>
</dbReference>
<feature type="region of interest" description="Disordered" evidence="1">
    <location>
        <begin position="1048"/>
        <end position="1067"/>
    </location>
</feature>
<dbReference type="EMBL" id="BRXU01000006">
    <property type="protein sequence ID" value="GLC52566.1"/>
    <property type="molecule type" value="Genomic_DNA"/>
</dbReference>
<name>A0A9W6BJH7_9CHLO</name>
<dbReference type="AlphaFoldDB" id="A0A9W6BJH7"/>
<feature type="region of interest" description="Disordered" evidence="1">
    <location>
        <begin position="856"/>
        <end position="876"/>
    </location>
</feature>
<feature type="compositionally biased region" description="Low complexity" evidence="1">
    <location>
        <begin position="333"/>
        <end position="346"/>
    </location>
</feature>
<feature type="region of interest" description="Disordered" evidence="1">
    <location>
        <begin position="1129"/>
        <end position="1167"/>
    </location>
</feature>
<accession>A0A9W6BJH7</accession>
<protein>
    <submittedName>
        <fullName evidence="2">Uncharacterized protein</fullName>
    </submittedName>
</protein>
<feature type="compositionally biased region" description="Low complexity" evidence="1">
    <location>
        <begin position="1129"/>
        <end position="1138"/>
    </location>
</feature>
<evidence type="ECO:0000313" key="3">
    <source>
        <dbReference type="Proteomes" id="UP001165080"/>
    </source>
</evidence>
<sequence>MPPHAARAKRSVQSVQVRAWERSISRLKELGGKVLHTADRSLPLTELSTCVDDLDLLIHRSDDQRPGAWAALIKSGGAACLLALYSVTLRCSCESLTPSVSSSLRSLHASLRVRLANELGNVVEDSDGHISKRDVRSLVRGLFDTHVLRCYAALLSDALRPLTIQFREQQQEGEQPPQQPPRLSPHRRAAQALSELLLEARDVVSFLRDAYDACKDVEADPPGDLMDRIGPELTSSGLLEFWCRGALLLAACESHERTAAVLVESFFCVLHNLKAAFSDVAGLQRLNPSLSLLLASHMTQLLAALDGGSLYGLPPAAARWSAPLLAPLLPPAGGAAAAPGPQSGGRRPPPRQLDFDDGTAAVLHLASLTLWAWSTALTDEASGKFGSSLQAPPLDGVKLLAAAAAAGTAAAAAAAPLVPSAGAAGAAAAGTTAASTTAAAAAAPLVPSAAAAAAAGTTAAAAAAPLVPSAALPPRSLRQACNAYLKRLDRSAALLGTTVKFIEAKEDEKEGTGGGAGREGRAVGPWAREASEMLLEFSFTQQKDPEMVAGLTKVRLNCLAEMARTARLMGSVQGPPLNAVAVLDVCLRLTAVAWETLRLDRSHSSHPPERQQGQGPRPLRLTSAAAVRLAAQALTCAKAASNLISDLAGRMEVPARALRLMEACWREWLAWAGLKAGCRGAAAARALGESEWNQVGVLVAMEYSTCTLNEAVPSALTPAATAAIAAGYAPSFERLVRRLHGANRIECASLIATVLDCKGRAVGWELLLGHAPLPDVTRLLATLCEVVRQVASDLQGSPAGTAAAASRTGPPQRCSFVDTIWRATELHRCAEALLLCYKGSGVARLRGGASDGGPAAAAAAEGDAGSSGGGAPAAGPEEAAIRQTQVVLSYVAVRMLPAFAELFQRVMWAVRRGVITRDAPCMAPMLLWVPVLCVAAADCAAPAAAGAASPVGGGDAERPATASATMPAGDAGPGRVDSGQDGDGGGGVTELRSWADVLLHDVDVFGVLRAYVPGRSFRDWVAEDYDPIHDAVVGLAAFLPRQLAAALKDSPTSGSPQADATDPRVSDATAAAGAAAAAATGSPPLWKGLSYLFGPNGPRSNPNLWALLLRLRISKEEEEEVDTLAHALLPPPTSTLTTGVSRPARQGDGSAGGASESRPLDEATVTASDDAANTAAAAAPLPPLPPHLRSWLSVLELRGVLDAAKLAAWREAAALLPRGAPDAAALAGGAASAARGAGS</sequence>
<feature type="region of interest" description="Disordered" evidence="1">
    <location>
        <begin position="948"/>
        <end position="987"/>
    </location>
</feature>